<dbReference type="EMBL" id="SAYG01000009">
    <property type="protein sequence ID" value="TXJ44208.1"/>
    <property type="molecule type" value="Genomic_DNA"/>
</dbReference>
<evidence type="ECO:0000313" key="2">
    <source>
        <dbReference type="Proteomes" id="UP000324574"/>
    </source>
</evidence>
<evidence type="ECO:0000313" key="1">
    <source>
        <dbReference type="EMBL" id="TXJ44208.1"/>
    </source>
</evidence>
<proteinExistence type="predicted"/>
<name>A0A5C8F3F6_9SPIR</name>
<accession>A0A5C8F3F6</accession>
<sequence>MENCYLYMHETRFYNHLFKINNANINNMRVLSNYKDELLNELNKIKVDFNKLINDLAWWIPIRKWRDNFRSKMLNI</sequence>
<protein>
    <submittedName>
        <fullName evidence="1">Uncharacterized protein</fullName>
    </submittedName>
</protein>
<comment type="caution">
    <text evidence="1">The sequence shown here is derived from an EMBL/GenBank/DDBJ whole genome shotgun (WGS) entry which is preliminary data.</text>
</comment>
<organism evidence="1 2">
    <name type="scientific">Brachyspira aalborgi</name>
    <dbReference type="NCBI Taxonomy" id="29522"/>
    <lineage>
        <taxon>Bacteria</taxon>
        <taxon>Pseudomonadati</taxon>
        <taxon>Spirochaetota</taxon>
        <taxon>Spirochaetia</taxon>
        <taxon>Brachyspirales</taxon>
        <taxon>Brachyspiraceae</taxon>
        <taxon>Brachyspira</taxon>
    </lineage>
</organism>
<dbReference type="Proteomes" id="UP000324574">
    <property type="component" value="Unassembled WGS sequence"/>
</dbReference>
<gene>
    <name evidence="1" type="ORF">EPJ70_08225</name>
</gene>
<dbReference type="AlphaFoldDB" id="A0A5C8F3F6"/>
<reference evidence="1 2" key="1">
    <citation type="journal article" date="1992" name="Lakartidningen">
        <title>[Penicillin V and not amoxicillin is the first choice preparation in acute otitis].</title>
        <authorList>
            <person name="Kamme C."/>
            <person name="Lundgren K."/>
            <person name="Prellner K."/>
        </authorList>
    </citation>
    <scope>NUCLEOTIDE SEQUENCE [LARGE SCALE GENOMIC DNA]</scope>
    <source>
        <strain evidence="1 2">PC3714II</strain>
    </source>
</reference>